<gene>
    <name evidence="1" type="ORF">HMPREF9447_00710</name>
</gene>
<dbReference type="PATRIC" id="fig|742727.4.peg.713"/>
<dbReference type="Proteomes" id="UP000009872">
    <property type="component" value="Unassembled WGS sequence"/>
</dbReference>
<dbReference type="AlphaFoldDB" id="K9ESW0"/>
<dbReference type="STRING" id="742727.HMPREF9447_00710"/>
<evidence type="ECO:0000313" key="1">
    <source>
        <dbReference type="EMBL" id="EKU92260.1"/>
    </source>
</evidence>
<dbReference type="RefSeq" id="WP_009128130.1">
    <property type="nucleotide sequence ID" value="NZ_JH992940.1"/>
</dbReference>
<protein>
    <submittedName>
        <fullName evidence="1">Uncharacterized protein</fullName>
    </submittedName>
</protein>
<accession>K9ESW0</accession>
<keyword evidence="2" id="KW-1185">Reference proteome</keyword>
<proteinExistence type="predicted"/>
<dbReference type="HOGENOM" id="CLU_370347_0_0_10"/>
<organism evidence="1 2">
    <name type="scientific">Bacteroides oleiciplenus YIT 12058</name>
    <dbReference type="NCBI Taxonomy" id="742727"/>
    <lineage>
        <taxon>Bacteria</taxon>
        <taxon>Pseudomonadati</taxon>
        <taxon>Bacteroidota</taxon>
        <taxon>Bacteroidia</taxon>
        <taxon>Bacteroidales</taxon>
        <taxon>Bacteroidaceae</taxon>
        <taxon>Bacteroides</taxon>
    </lineage>
</organism>
<evidence type="ECO:0000313" key="2">
    <source>
        <dbReference type="Proteomes" id="UP000009872"/>
    </source>
</evidence>
<dbReference type="OrthoDB" id="1031347at2"/>
<dbReference type="Gene3D" id="2.60.120.260">
    <property type="entry name" value="Galactose-binding domain-like"/>
    <property type="match status" value="1"/>
</dbReference>
<name>K9ESW0_9BACE</name>
<comment type="caution">
    <text evidence="1">The sequence shown here is derived from an EMBL/GenBank/DDBJ whole genome shotgun (WGS) entry which is preliminary data.</text>
</comment>
<dbReference type="eggNOG" id="ENOG5033FND">
    <property type="taxonomic scope" value="Bacteria"/>
</dbReference>
<reference evidence="1 2" key="1">
    <citation type="submission" date="2012-09" db="EMBL/GenBank/DDBJ databases">
        <title>The Genome Sequence of Bacteroides oleiciplenus YIT 12058.</title>
        <authorList>
            <consortium name="The Broad Institute Genome Sequencing Platform"/>
            <person name="Earl A."/>
            <person name="Ward D."/>
            <person name="Feldgarden M."/>
            <person name="Gevers D."/>
            <person name="Morotomi M."/>
            <person name="Walker B."/>
            <person name="Young S.K."/>
            <person name="Zeng Q."/>
            <person name="Gargeya S."/>
            <person name="Fitzgerald M."/>
            <person name="Haas B."/>
            <person name="Abouelleil A."/>
            <person name="Alvarado L."/>
            <person name="Arachchi H.M."/>
            <person name="Berlin A.M."/>
            <person name="Chapman S.B."/>
            <person name="Goldberg J."/>
            <person name="Griggs A."/>
            <person name="Gujja S."/>
            <person name="Hansen M."/>
            <person name="Howarth C."/>
            <person name="Imamovic A."/>
            <person name="Larimer J."/>
            <person name="McCowen C."/>
            <person name="Montmayeur A."/>
            <person name="Murphy C."/>
            <person name="Neiman D."/>
            <person name="Pearson M."/>
            <person name="Priest M."/>
            <person name="Roberts A."/>
            <person name="Saif S."/>
            <person name="Shea T."/>
            <person name="Sisk P."/>
            <person name="Sykes S."/>
            <person name="Wortman J."/>
            <person name="Nusbaum C."/>
            <person name="Birren B."/>
        </authorList>
    </citation>
    <scope>NUCLEOTIDE SEQUENCE [LARGE SCALE GENOMIC DNA]</scope>
    <source>
        <strain evidence="1 2">YIT 12058</strain>
    </source>
</reference>
<dbReference type="EMBL" id="ADLF01000002">
    <property type="protein sequence ID" value="EKU92260.1"/>
    <property type="molecule type" value="Genomic_DNA"/>
</dbReference>
<sequence length="764" mass="86358">MSLYKYARYKVLLDPESHKTQGLQVGDVVRRQYLDGKNLIYSLMIVLQTGIDTILDKTGKELESSYFIGALIEGDEPVNGELLDFVRTTNLFNADRSGALYLTASDSEAPFMDIIDGMAFENSLCYPFMGEGRTNEADSRRYSCVGADFVTSTYFDSQLDAYRVFRITRNRNIPAIGEVIGFKQTLEKGVHHPQRVVISYKIRASCPIENVQVSFGYTDGTQPEGTDTINIDTEWSYKLMLVTVDYPEEYSRSLLIDMTSFLQEKDWCEISDLNIVLLSDITNFSNGTKARIGKIRGIVDPLFGVLDGYGAYFQSLYATQNVNVAGTLTAGDRTGFASTFYVGRIHKNSLINSLYGNFVQTVLVSDSEKAPAGIGHVFQLPFSTTEYICQDYEWKKRHIGEKYCFSFWAKSGKAGSLSFILDEKLYQEIHIEKENEWKRYHISFVVNCNEENELRIGFKHDMGNICFCSPQLEAGEKPSLYQATDGILNDTDEYGAWFCRGGVGGTIQNPLLRLNSDGSIEAGNKSFVINPDGTGYFAGGRFKWTEDTITLQDVTIRWEDFDEKTHNKLLPKSVSIEGANVFHYADTLTKEVVQPEKIELVATEHNFNSIANKWQYLSTDNVWKDICTGSIYIVTPTFHGWEGQDILILRYKAFWEETEFVSTYTITKQYDGQDAYSVYVTSSQGATFRNGIISTILSALVFKGGIDVTDRIPDSNFKWNRISNNLQSDELWNSTEHIGKKLEISAEDVYRKAVFDCEITLSDS</sequence>